<dbReference type="PROSITE" id="PS50198">
    <property type="entry name" value="PPIC_PPIASE_2"/>
    <property type="match status" value="1"/>
</dbReference>
<dbReference type="InterPro" id="IPR050245">
    <property type="entry name" value="PrsA_foldase"/>
</dbReference>
<evidence type="ECO:0000256" key="1">
    <source>
        <dbReference type="ARBA" id="ARBA00000971"/>
    </source>
</evidence>
<feature type="domain" description="PpiC" evidence="14">
    <location>
        <begin position="181"/>
        <end position="271"/>
    </location>
</feature>
<evidence type="ECO:0000313" key="15">
    <source>
        <dbReference type="EMBL" id="PMC82608.1"/>
    </source>
</evidence>
<comment type="subcellular location">
    <subcellularLocation>
        <location evidence="2 11">Cell membrane</location>
        <topology evidence="2 11">Lipid-anchor</topology>
    </subcellularLocation>
</comment>
<evidence type="ECO:0000256" key="9">
    <source>
        <dbReference type="ARBA" id="ARBA00023235"/>
    </source>
</evidence>
<feature type="chain" id="PRO_5039142983" description="Foldase protein PrsA" evidence="13">
    <location>
        <begin position="21"/>
        <end position="345"/>
    </location>
</feature>
<accession>A0A2N6UL71</accession>
<keyword evidence="7 11" id="KW-0472">Membrane</keyword>
<dbReference type="SUPFAM" id="SSF109998">
    <property type="entry name" value="Triger factor/SurA peptide-binding domain-like"/>
    <property type="match status" value="1"/>
</dbReference>
<dbReference type="PANTHER" id="PTHR47245:SF1">
    <property type="entry name" value="FOLDASE PROTEIN PRSA"/>
    <property type="match status" value="1"/>
</dbReference>
<dbReference type="Pfam" id="PF13624">
    <property type="entry name" value="SurA_N_3"/>
    <property type="match status" value="1"/>
</dbReference>
<comment type="similarity">
    <text evidence="3 11">Belongs to the PrsA family.</text>
</comment>
<dbReference type="SUPFAM" id="SSF54534">
    <property type="entry name" value="FKBP-like"/>
    <property type="match status" value="1"/>
</dbReference>
<dbReference type="InterPro" id="IPR046357">
    <property type="entry name" value="PPIase_dom_sf"/>
</dbReference>
<gene>
    <name evidence="11" type="primary">prsA</name>
    <name evidence="15" type="ORF">CJ192_02420</name>
</gene>
<reference evidence="15 16" key="1">
    <citation type="submission" date="2017-09" db="EMBL/GenBank/DDBJ databases">
        <title>Bacterial strain isolated from the female urinary microbiota.</title>
        <authorList>
            <person name="Thomas-White K."/>
            <person name="Kumar N."/>
            <person name="Forster S."/>
            <person name="Putonti C."/>
            <person name="Lawley T."/>
            <person name="Wolfe A.J."/>
        </authorList>
    </citation>
    <scope>NUCLEOTIDE SEQUENCE [LARGE SCALE GENOMIC DNA]</scope>
    <source>
        <strain evidence="15 16">UMB0204</strain>
    </source>
</reference>
<name>A0A2N6UL71_9FIRM</name>
<sequence length="345" mass="39309">MNKKIIALVLATSFLFSACANDNAKDKNDKGSNETQTSESAKKEDLPKDAVAVVGGEKISKESYKDEMSFYSAMLASQQQLKPSIVQMLIQDKLIADDMKKNDVKVDDKELNDKFLQYIQQFGGQEKFDKMLEDYNMSSDKFKETIKKDQIYQKHREWFEKKNPVSDKDIKKYYDEHKDTLSQVKASHILVEDENTAKEVKKKLDDGEDFAKLAKEYSKDTANSAKGGDLGYFTKDKMVKEFADKAFSMKKGEISDPVKTSYGYHIIKVEDKKDNPDALKEEISKALNDKKYADYLTDLFNKANVVTEDGPQKKDAKKDAKTSDLNKDEKNTESSNTKENNNSNN</sequence>
<evidence type="ECO:0000256" key="11">
    <source>
        <dbReference type="HAMAP-Rule" id="MF_01145"/>
    </source>
</evidence>
<dbReference type="EC" id="5.2.1.8" evidence="11"/>
<feature type="compositionally biased region" description="Low complexity" evidence="12">
    <location>
        <begin position="333"/>
        <end position="345"/>
    </location>
</feature>
<dbReference type="GO" id="GO:0003755">
    <property type="term" value="F:peptidyl-prolyl cis-trans isomerase activity"/>
    <property type="evidence" value="ECO:0007669"/>
    <property type="project" value="UniProtKB-UniRule"/>
</dbReference>
<dbReference type="PROSITE" id="PS51257">
    <property type="entry name" value="PROKAR_LIPOPROTEIN"/>
    <property type="match status" value="1"/>
</dbReference>
<feature type="signal peptide" evidence="13">
    <location>
        <begin position="1"/>
        <end position="20"/>
    </location>
</feature>
<evidence type="ECO:0000256" key="12">
    <source>
        <dbReference type="SAM" id="MobiDB-lite"/>
    </source>
</evidence>
<comment type="function">
    <text evidence="11">Plays a major role in protein secretion by helping the post-translocational extracellular folding of several secreted proteins.</text>
</comment>
<evidence type="ECO:0000256" key="4">
    <source>
        <dbReference type="ARBA" id="ARBA00022475"/>
    </source>
</evidence>
<keyword evidence="8 11" id="KW-0564">Palmitate</keyword>
<protein>
    <recommendedName>
        <fullName evidence="11">Foldase protein PrsA</fullName>
        <ecNumber evidence="11">5.2.1.8</ecNumber>
    </recommendedName>
</protein>
<evidence type="ECO:0000256" key="7">
    <source>
        <dbReference type="ARBA" id="ARBA00023136"/>
    </source>
</evidence>
<evidence type="ECO:0000256" key="13">
    <source>
        <dbReference type="SAM" id="SignalP"/>
    </source>
</evidence>
<dbReference type="InterPro" id="IPR000297">
    <property type="entry name" value="PPIase_PpiC"/>
</dbReference>
<keyword evidence="4 11" id="KW-1003">Cell membrane</keyword>
<evidence type="ECO:0000256" key="5">
    <source>
        <dbReference type="ARBA" id="ARBA00022729"/>
    </source>
</evidence>
<dbReference type="Proteomes" id="UP000235658">
    <property type="component" value="Unassembled WGS sequence"/>
</dbReference>
<dbReference type="InterPro" id="IPR023059">
    <property type="entry name" value="Foldase_PrsA"/>
</dbReference>
<dbReference type="GO" id="GO:0005886">
    <property type="term" value="C:plasma membrane"/>
    <property type="evidence" value="ECO:0007669"/>
    <property type="project" value="UniProtKB-SubCell"/>
</dbReference>
<dbReference type="HAMAP" id="MF_01145">
    <property type="entry name" value="Foldase_PrsA"/>
    <property type="match status" value="1"/>
</dbReference>
<proteinExistence type="inferred from homology"/>
<dbReference type="InterPro" id="IPR027304">
    <property type="entry name" value="Trigger_fact/SurA_dom_sf"/>
</dbReference>
<feature type="compositionally biased region" description="Basic and acidic residues" evidence="12">
    <location>
        <begin position="310"/>
        <end position="332"/>
    </location>
</feature>
<organism evidence="15 16">
    <name type="scientific">Anaerococcus hydrogenalis</name>
    <dbReference type="NCBI Taxonomy" id="33029"/>
    <lineage>
        <taxon>Bacteria</taxon>
        <taxon>Bacillati</taxon>
        <taxon>Bacillota</taxon>
        <taxon>Tissierellia</taxon>
        <taxon>Tissierellales</taxon>
        <taxon>Peptoniphilaceae</taxon>
        <taxon>Anaerococcus</taxon>
    </lineage>
</organism>
<dbReference type="Gene3D" id="3.10.50.40">
    <property type="match status" value="1"/>
</dbReference>
<dbReference type="PANTHER" id="PTHR47245">
    <property type="entry name" value="PEPTIDYLPROLYL ISOMERASE"/>
    <property type="match status" value="1"/>
</dbReference>
<feature type="region of interest" description="Disordered" evidence="12">
    <location>
        <begin position="304"/>
        <end position="345"/>
    </location>
</feature>
<evidence type="ECO:0000256" key="2">
    <source>
        <dbReference type="ARBA" id="ARBA00004193"/>
    </source>
</evidence>
<comment type="catalytic activity">
    <reaction evidence="1 11">
        <text>[protein]-peptidylproline (omega=180) = [protein]-peptidylproline (omega=0)</text>
        <dbReference type="Rhea" id="RHEA:16237"/>
        <dbReference type="Rhea" id="RHEA-COMP:10747"/>
        <dbReference type="Rhea" id="RHEA-COMP:10748"/>
        <dbReference type="ChEBI" id="CHEBI:83833"/>
        <dbReference type="ChEBI" id="CHEBI:83834"/>
        <dbReference type="EC" id="5.2.1.8"/>
    </reaction>
</comment>
<dbReference type="Gene3D" id="1.10.4030.10">
    <property type="entry name" value="Porin chaperone SurA, peptide-binding domain"/>
    <property type="match status" value="1"/>
</dbReference>
<dbReference type="Pfam" id="PF13616">
    <property type="entry name" value="Rotamase_3"/>
    <property type="match status" value="1"/>
</dbReference>
<keyword evidence="5 11" id="KW-0732">Signal</keyword>
<dbReference type="EMBL" id="PNHP01000001">
    <property type="protein sequence ID" value="PMC82608.1"/>
    <property type="molecule type" value="Genomic_DNA"/>
</dbReference>
<evidence type="ECO:0000256" key="10">
    <source>
        <dbReference type="ARBA" id="ARBA00023288"/>
    </source>
</evidence>
<keyword evidence="10 11" id="KW-0449">Lipoprotein</keyword>
<dbReference type="GeneID" id="84578034"/>
<dbReference type="GO" id="GO:0006457">
    <property type="term" value="P:protein folding"/>
    <property type="evidence" value="ECO:0007669"/>
    <property type="project" value="UniProtKB-UniRule"/>
</dbReference>
<evidence type="ECO:0000256" key="8">
    <source>
        <dbReference type="ARBA" id="ARBA00023139"/>
    </source>
</evidence>
<evidence type="ECO:0000256" key="6">
    <source>
        <dbReference type="ARBA" id="ARBA00023110"/>
    </source>
</evidence>
<keyword evidence="9 11" id="KW-0413">Isomerase</keyword>
<dbReference type="RefSeq" id="WP_102197631.1">
    <property type="nucleotide sequence ID" value="NZ_CAUPDS010000001.1"/>
</dbReference>
<evidence type="ECO:0000256" key="3">
    <source>
        <dbReference type="ARBA" id="ARBA00006071"/>
    </source>
</evidence>
<evidence type="ECO:0000313" key="16">
    <source>
        <dbReference type="Proteomes" id="UP000235658"/>
    </source>
</evidence>
<dbReference type="AlphaFoldDB" id="A0A2N6UL71"/>
<keyword evidence="6 11" id="KW-0697">Rotamase</keyword>
<comment type="caution">
    <text evidence="15">The sequence shown here is derived from an EMBL/GenBank/DDBJ whole genome shotgun (WGS) entry which is preliminary data.</text>
</comment>
<feature type="region of interest" description="Disordered" evidence="12">
    <location>
        <begin position="25"/>
        <end position="46"/>
    </location>
</feature>
<evidence type="ECO:0000259" key="14">
    <source>
        <dbReference type="PROSITE" id="PS50198"/>
    </source>
</evidence>